<feature type="domain" description="Cadherin" evidence="15">
    <location>
        <begin position="482"/>
        <end position="589"/>
    </location>
</feature>
<evidence type="ECO:0000256" key="13">
    <source>
        <dbReference type="SAM" id="MobiDB-lite"/>
    </source>
</evidence>
<dbReference type="FunFam" id="2.60.40.60:FF:000020">
    <property type="entry name" value="Dachsous cadherin-related 1b"/>
    <property type="match status" value="1"/>
</dbReference>
<dbReference type="InterPro" id="IPR020894">
    <property type="entry name" value="Cadherin_CS"/>
</dbReference>
<dbReference type="CDD" id="cd11304">
    <property type="entry name" value="Cadherin_repeat"/>
    <property type="match status" value="3"/>
</dbReference>
<keyword evidence="8" id="KW-0130">Cell adhesion</keyword>
<comment type="subcellular location">
    <subcellularLocation>
        <location evidence="1">Cell membrane</location>
        <topology evidence="1">Single-pass type I membrane protein</topology>
    </subcellularLocation>
</comment>
<keyword evidence="10 14" id="KW-0472">Membrane</keyword>
<dbReference type="GO" id="GO:0005509">
    <property type="term" value="F:calcium ion binding"/>
    <property type="evidence" value="ECO:0007669"/>
    <property type="project" value="UniProtKB-UniRule"/>
</dbReference>
<dbReference type="AlphaFoldDB" id="A0A0R3UPE9"/>
<feature type="domain" description="Cadherin" evidence="15">
    <location>
        <begin position="346"/>
        <end position="362"/>
    </location>
</feature>
<dbReference type="GO" id="GO:0007156">
    <property type="term" value="P:homophilic cell adhesion via plasma membrane adhesion molecules"/>
    <property type="evidence" value="ECO:0007669"/>
    <property type="project" value="InterPro"/>
</dbReference>
<feature type="compositionally biased region" description="Pro residues" evidence="13">
    <location>
        <begin position="147"/>
        <end position="157"/>
    </location>
</feature>
<dbReference type="PRINTS" id="PR00205">
    <property type="entry name" value="CADHERIN"/>
</dbReference>
<evidence type="ECO:0000256" key="10">
    <source>
        <dbReference type="ARBA" id="ARBA00023136"/>
    </source>
</evidence>
<evidence type="ECO:0000256" key="3">
    <source>
        <dbReference type="ARBA" id="ARBA00022692"/>
    </source>
</evidence>
<keyword evidence="5" id="KW-0732">Signal</keyword>
<feature type="domain" description="Cadherin" evidence="15">
    <location>
        <begin position="363"/>
        <end position="480"/>
    </location>
</feature>
<dbReference type="EMBL" id="UXSR01005814">
    <property type="protein sequence ID" value="VDD83720.1"/>
    <property type="molecule type" value="Genomic_DNA"/>
</dbReference>
<dbReference type="OrthoDB" id="6267790at2759"/>
<dbReference type="PROSITE" id="PS50268">
    <property type="entry name" value="CADHERIN_2"/>
    <property type="match status" value="4"/>
</dbReference>
<dbReference type="GO" id="GO:0005886">
    <property type="term" value="C:plasma membrane"/>
    <property type="evidence" value="ECO:0007669"/>
    <property type="project" value="UniProtKB-SubCell"/>
</dbReference>
<dbReference type="SMART" id="SM00112">
    <property type="entry name" value="CA"/>
    <property type="match status" value="3"/>
</dbReference>
<dbReference type="PANTHER" id="PTHR24028">
    <property type="entry name" value="CADHERIN-87A"/>
    <property type="match status" value="1"/>
</dbReference>
<evidence type="ECO:0000256" key="9">
    <source>
        <dbReference type="ARBA" id="ARBA00022989"/>
    </source>
</evidence>
<evidence type="ECO:0000313" key="17">
    <source>
        <dbReference type="Proteomes" id="UP000267029"/>
    </source>
</evidence>
<sequence>MEGLNAGEGSGSGVGIVGGNGVDDGGGGGVGSEEGVGCNGSGDSGIVGSGRGCDGDVDGCFIDDECASIGSGGEEGGRVAVGGVGIDVGDGDGCGDCKLRLSDEEIKFPNYCTTQSSRHTPTHPLETSESARAQSQGGVEGLARTPHPTPSHPPPPVHDSVGQFTNSPNLITGMDNSAEQQWTCEFTAYCLYRSCVVSPDLRRFLPLIGGGGQHCYITLSHPITCLCTKGVVAYWLISWMKQFEPLEMRKTFSVTFVETDQIPQRQWKYLHRQWKTSLFNCLPWHASLNHLCGSFVTHSGRLKGVDAKKRHVEHEGEGGIARFCKAQLRAVKKTAHIQKEPSKFGTTFTVTVLDVNDNPPYFPTNPLTVTISEDVQVGSLVTTLNASDPDRPHDLQPIIYSLLSITALPNLHPMTPVNSTQFRLEGHTGRLLLTEPLDRETNLEYQLTVRATDRGSPEAQSCDLALRIQVLDVNDNPPVFGNPSGYRFVIEEEKEPGSVVGVVTATDADEGENGRVSYRLFGTSAAVQRGFVVNPNTGEITTKVVLDREVNAAYEFYVTAEDSSPSKRLTATTKVVVELLDINDNVPKFIYPTQPNHTIHASAYSKVGTAIVKLTVFDADAAGEQGLLFILKNATSPGLFTLNPSSGELSFAREILDEDIGSHYLEIEAKDNGVPPRSSVTSITVVIDTRAHQRAPGATNSGLDYSNRPAYSKAWGSRAEPAYPLYGQEGSGHEVYSRQDGSPPAFDRRLILICCLAFLGCLLLVVFGAILIRFKHRNPLHDNEASTNSVNFVHAKEAKYRAATLQPQTTPVSAFGASGVKDAGRYVYGWSAQRSPLIASTTAAPQHRLLPDQQHQQEQFFRMGFVNNPAAAVTMSSAGNANFERSTRGDSMLQVRRKCSNMIYVKSIARRCVTAVVEFLVAKNRSSSLGDSLEDYERPPLPMNDRANLYLSQGQVNRAGTVWEPRADRGLNNYEAAGDGSGYYNKLSATSGVILQPGAYMQGGEFFHENCDESNGEPDASVFLRSARPTSTRNAGYQTLSNVSPQSSSDETANFFADAPPGALERADDATRTAPPPPPPQPTTATSASSSLSSWRKNLGKKGIVSSSFV</sequence>
<gene>
    <name evidence="16" type="ORF">MCOS_LOCUS9723</name>
</gene>
<evidence type="ECO:0000256" key="12">
    <source>
        <dbReference type="PROSITE-ProRule" id="PRU00043"/>
    </source>
</evidence>
<dbReference type="FunFam" id="2.60.40.60:FF:000123">
    <property type="entry name" value="Protocadherin beta 4"/>
    <property type="match status" value="1"/>
</dbReference>
<proteinExistence type="predicted"/>
<dbReference type="PROSITE" id="PS00232">
    <property type="entry name" value="CADHERIN_1"/>
    <property type="match status" value="2"/>
</dbReference>
<evidence type="ECO:0000256" key="7">
    <source>
        <dbReference type="ARBA" id="ARBA00022837"/>
    </source>
</evidence>
<keyword evidence="4" id="KW-0479">Metal-binding</keyword>
<keyword evidence="6" id="KW-0677">Repeat</keyword>
<evidence type="ECO:0000313" key="16">
    <source>
        <dbReference type="EMBL" id="VDD83720.1"/>
    </source>
</evidence>
<keyword evidence="17" id="KW-1185">Reference proteome</keyword>
<feature type="compositionally biased region" description="Polar residues" evidence="13">
    <location>
        <begin position="162"/>
        <end position="172"/>
    </location>
</feature>
<evidence type="ECO:0000256" key="2">
    <source>
        <dbReference type="ARBA" id="ARBA00022475"/>
    </source>
</evidence>
<dbReference type="STRING" id="53468.A0A0R3UPE9"/>
<feature type="region of interest" description="Disordered" evidence="13">
    <location>
        <begin position="1"/>
        <end position="36"/>
    </location>
</feature>
<dbReference type="InterPro" id="IPR050174">
    <property type="entry name" value="Protocadherin/Cadherin-CA"/>
</dbReference>
<dbReference type="Gene3D" id="2.60.40.60">
    <property type="entry name" value="Cadherins"/>
    <property type="match status" value="3"/>
</dbReference>
<keyword evidence="11" id="KW-0325">Glycoprotein</keyword>
<feature type="region of interest" description="Disordered" evidence="13">
    <location>
        <begin position="1041"/>
        <end position="1096"/>
    </location>
</feature>
<organism evidence="16 17">
    <name type="scientific">Mesocestoides corti</name>
    <name type="common">Flatworm</name>
    <dbReference type="NCBI Taxonomy" id="53468"/>
    <lineage>
        <taxon>Eukaryota</taxon>
        <taxon>Metazoa</taxon>
        <taxon>Spiralia</taxon>
        <taxon>Lophotrochozoa</taxon>
        <taxon>Platyhelminthes</taxon>
        <taxon>Cestoda</taxon>
        <taxon>Eucestoda</taxon>
        <taxon>Cyclophyllidea</taxon>
        <taxon>Mesocestoididae</taxon>
        <taxon>Mesocestoides</taxon>
    </lineage>
</organism>
<feature type="region of interest" description="Disordered" evidence="13">
    <location>
        <begin position="113"/>
        <end position="172"/>
    </location>
</feature>
<keyword evidence="9 14" id="KW-1133">Transmembrane helix</keyword>
<feature type="compositionally biased region" description="Polar residues" evidence="13">
    <location>
        <begin position="113"/>
        <end position="137"/>
    </location>
</feature>
<evidence type="ECO:0000256" key="14">
    <source>
        <dbReference type="SAM" id="Phobius"/>
    </source>
</evidence>
<protein>
    <recommendedName>
        <fullName evidence="15">Cadherin domain-containing protein</fullName>
    </recommendedName>
</protein>
<dbReference type="InterPro" id="IPR015919">
    <property type="entry name" value="Cadherin-like_sf"/>
</dbReference>
<reference evidence="16 17" key="1">
    <citation type="submission" date="2018-10" db="EMBL/GenBank/DDBJ databases">
        <authorList>
            <consortium name="Pathogen Informatics"/>
        </authorList>
    </citation>
    <scope>NUCLEOTIDE SEQUENCE [LARGE SCALE GENOMIC DNA]</scope>
</reference>
<feature type="domain" description="Cadherin" evidence="15">
    <location>
        <begin position="593"/>
        <end position="698"/>
    </location>
</feature>
<feature type="compositionally biased region" description="Low complexity" evidence="13">
    <location>
        <begin position="1083"/>
        <end position="1094"/>
    </location>
</feature>
<feature type="transmembrane region" description="Helical" evidence="14">
    <location>
        <begin position="750"/>
        <end position="772"/>
    </location>
</feature>
<evidence type="ECO:0000256" key="11">
    <source>
        <dbReference type="ARBA" id="ARBA00023180"/>
    </source>
</evidence>
<dbReference type="Proteomes" id="UP000267029">
    <property type="component" value="Unassembled WGS sequence"/>
</dbReference>
<evidence type="ECO:0000256" key="1">
    <source>
        <dbReference type="ARBA" id="ARBA00004251"/>
    </source>
</evidence>
<evidence type="ECO:0000256" key="6">
    <source>
        <dbReference type="ARBA" id="ARBA00022737"/>
    </source>
</evidence>
<dbReference type="Pfam" id="PF00028">
    <property type="entry name" value="Cadherin"/>
    <property type="match status" value="3"/>
</dbReference>
<dbReference type="PANTHER" id="PTHR24028:SF328">
    <property type="entry name" value="CADHERIN-3"/>
    <property type="match status" value="1"/>
</dbReference>
<evidence type="ECO:0000256" key="8">
    <source>
        <dbReference type="ARBA" id="ARBA00022889"/>
    </source>
</evidence>
<keyword evidence="3 14" id="KW-0812">Transmembrane</keyword>
<dbReference type="SUPFAM" id="SSF49313">
    <property type="entry name" value="Cadherin-like"/>
    <property type="match status" value="3"/>
</dbReference>
<name>A0A0R3UPE9_MESCO</name>
<evidence type="ECO:0000256" key="4">
    <source>
        <dbReference type="ARBA" id="ARBA00022723"/>
    </source>
</evidence>
<feature type="compositionally biased region" description="Polar residues" evidence="13">
    <location>
        <begin position="1041"/>
        <end position="1052"/>
    </location>
</feature>
<evidence type="ECO:0000259" key="15">
    <source>
        <dbReference type="PROSITE" id="PS50268"/>
    </source>
</evidence>
<keyword evidence="2" id="KW-1003">Cell membrane</keyword>
<accession>A0A0R3UPE9</accession>
<evidence type="ECO:0000256" key="5">
    <source>
        <dbReference type="ARBA" id="ARBA00022729"/>
    </source>
</evidence>
<keyword evidence="7 12" id="KW-0106">Calcium</keyword>
<dbReference type="InterPro" id="IPR002126">
    <property type="entry name" value="Cadherin-like_dom"/>
</dbReference>